<dbReference type="Proteomes" id="UP000239209">
    <property type="component" value="Unassembled WGS sequence"/>
</dbReference>
<dbReference type="RefSeq" id="WP_106126150.1">
    <property type="nucleotide sequence ID" value="NZ_PVZG01000004.1"/>
</dbReference>
<proteinExistence type="predicted"/>
<gene>
    <name evidence="1" type="ORF">CLV70_10460</name>
</gene>
<dbReference type="InterPro" id="IPR036102">
    <property type="entry name" value="OsmC/Ohrsf"/>
</dbReference>
<keyword evidence="2" id="KW-1185">Reference proteome</keyword>
<dbReference type="Pfam" id="PF02566">
    <property type="entry name" value="OsmC"/>
    <property type="match status" value="2"/>
</dbReference>
<dbReference type="OrthoDB" id="9789573at2"/>
<reference evidence="1 2" key="1">
    <citation type="submission" date="2018-03" db="EMBL/GenBank/DDBJ databases">
        <title>Genomic Encyclopedia of Archaeal and Bacterial Type Strains, Phase II (KMG-II): from individual species to whole genera.</title>
        <authorList>
            <person name="Goeker M."/>
        </authorList>
    </citation>
    <scope>NUCLEOTIDE SEQUENCE [LARGE SCALE GENOMIC DNA]</scope>
    <source>
        <strain evidence="1 2">DSM 45348</strain>
    </source>
</reference>
<comment type="caution">
    <text evidence="1">The sequence shown here is derived from an EMBL/GenBank/DDBJ whole genome shotgun (WGS) entry which is preliminary data.</text>
</comment>
<dbReference type="InterPro" id="IPR003718">
    <property type="entry name" value="OsmC/Ohr_fam"/>
</dbReference>
<dbReference type="SUPFAM" id="SSF82784">
    <property type="entry name" value="OsmC-like"/>
    <property type="match status" value="2"/>
</dbReference>
<dbReference type="PANTHER" id="PTHR35368">
    <property type="entry name" value="HYDROPEROXIDE REDUCTASE"/>
    <property type="match status" value="1"/>
</dbReference>
<dbReference type="PANTHER" id="PTHR35368:SF1">
    <property type="entry name" value="HYDROPEROXIDE REDUCTASE"/>
    <property type="match status" value="1"/>
</dbReference>
<dbReference type="InterPro" id="IPR052924">
    <property type="entry name" value="OsmC/Ohr_hydroprdx_reductase"/>
</dbReference>
<dbReference type="InterPro" id="IPR015946">
    <property type="entry name" value="KH_dom-like_a/b"/>
</dbReference>
<name>A0A2T0SAR6_9ACTN</name>
<evidence type="ECO:0000313" key="1">
    <source>
        <dbReference type="EMBL" id="PRY30508.1"/>
    </source>
</evidence>
<protein>
    <submittedName>
        <fullName evidence="1">OsmC-like protein</fullName>
    </submittedName>
</protein>
<accession>A0A2T0SAR6</accession>
<evidence type="ECO:0000313" key="2">
    <source>
        <dbReference type="Proteomes" id="UP000239209"/>
    </source>
</evidence>
<dbReference type="Gene3D" id="3.30.300.20">
    <property type="match status" value="2"/>
</dbReference>
<sequence>MRNGLNISGVSEIVHEIRENGAEAVIRFSTSTAVAGDRAEVTVGTAHHGTFRMARDFRLALTGAEAADPGLTPVEAAAAAIGACVLITHVHGYSARGISLTSLGVRVTATVPTDAAGRVADPSAGLRDLRYDITVDAEATEAALAQVTQFVTCFSPNHRAFLDAGDYDLSSVLVRPGGTATSRPVPVTAPAATAPAAGELTVVAELQWEYGTEAHVSTAVSPGIEARRAAPTLVVDQSKQMLGIDRGPNPQEMLLTAISAELALGLSALARERGLPLSRIEVDGGGRLDIRGMMNVDPAVPARFHEIRFVVRCEADLDDDPDDDKVAALVTECAANSTLLAVLRRANTADVRLRSPGAEILTLRSDAAQVSAFIEQIVRQQREQQAAAARAGGDPA</sequence>
<organism evidence="1 2">
    <name type="scientific">Pseudosporangium ferrugineum</name>
    <dbReference type="NCBI Taxonomy" id="439699"/>
    <lineage>
        <taxon>Bacteria</taxon>
        <taxon>Bacillati</taxon>
        <taxon>Actinomycetota</taxon>
        <taxon>Actinomycetes</taxon>
        <taxon>Micromonosporales</taxon>
        <taxon>Micromonosporaceae</taxon>
        <taxon>Pseudosporangium</taxon>
    </lineage>
</organism>
<dbReference type="AlphaFoldDB" id="A0A2T0SAR6"/>
<dbReference type="EMBL" id="PVZG01000004">
    <property type="protein sequence ID" value="PRY30508.1"/>
    <property type="molecule type" value="Genomic_DNA"/>
</dbReference>